<evidence type="ECO:0000256" key="2">
    <source>
        <dbReference type="SAM" id="MobiDB-lite"/>
    </source>
</evidence>
<accession>A0A067T0E6</accession>
<dbReference type="HOGENOM" id="CLU_031481_7_0_1"/>
<keyword evidence="1" id="KW-0175">Coiled coil</keyword>
<reference evidence="4" key="1">
    <citation type="journal article" date="2014" name="Proc. Natl. Acad. Sci. U.S.A.">
        <title>Extensive sampling of basidiomycete genomes demonstrates inadequacy of the white-rot/brown-rot paradigm for wood decay fungi.</title>
        <authorList>
            <person name="Riley R."/>
            <person name="Salamov A.A."/>
            <person name="Brown D.W."/>
            <person name="Nagy L.G."/>
            <person name="Floudas D."/>
            <person name="Held B.W."/>
            <person name="Levasseur A."/>
            <person name="Lombard V."/>
            <person name="Morin E."/>
            <person name="Otillar R."/>
            <person name="Lindquist E.A."/>
            <person name="Sun H."/>
            <person name="LaButti K.M."/>
            <person name="Schmutz J."/>
            <person name="Jabbour D."/>
            <person name="Luo H."/>
            <person name="Baker S.E."/>
            <person name="Pisabarro A.G."/>
            <person name="Walton J.D."/>
            <person name="Blanchette R.A."/>
            <person name="Henrissat B."/>
            <person name="Martin F."/>
            <person name="Cullen D."/>
            <person name="Hibbett D.S."/>
            <person name="Grigoriev I.V."/>
        </authorList>
    </citation>
    <scope>NUCLEOTIDE SEQUENCE [LARGE SCALE GENOMIC DNA]</scope>
    <source>
        <strain evidence="4">CBS 339.88</strain>
    </source>
</reference>
<feature type="region of interest" description="Disordered" evidence="2">
    <location>
        <begin position="414"/>
        <end position="445"/>
    </location>
</feature>
<feature type="compositionally biased region" description="Gly residues" evidence="2">
    <location>
        <begin position="435"/>
        <end position="445"/>
    </location>
</feature>
<dbReference type="OrthoDB" id="3222645at2759"/>
<feature type="compositionally biased region" description="Acidic residues" evidence="2">
    <location>
        <begin position="16"/>
        <end position="26"/>
    </location>
</feature>
<evidence type="ECO:0000313" key="4">
    <source>
        <dbReference type="Proteomes" id="UP000027222"/>
    </source>
</evidence>
<organism evidence="3 4">
    <name type="scientific">Galerina marginata (strain CBS 339.88)</name>
    <dbReference type="NCBI Taxonomy" id="685588"/>
    <lineage>
        <taxon>Eukaryota</taxon>
        <taxon>Fungi</taxon>
        <taxon>Dikarya</taxon>
        <taxon>Basidiomycota</taxon>
        <taxon>Agaricomycotina</taxon>
        <taxon>Agaricomycetes</taxon>
        <taxon>Agaricomycetidae</taxon>
        <taxon>Agaricales</taxon>
        <taxon>Agaricineae</taxon>
        <taxon>Strophariaceae</taxon>
        <taxon>Galerina</taxon>
    </lineage>
</organism>
<evidence type="ECO:0000256" key="1">
    <source>
        <dbReference type="SAM" id="Coils"/>
    </source>
</evidence>
<dbReference type="EMBL" id="KL142378">
    <property type="protein sequence ID" value="KDR76611.1"/>
    <property type="molecule type" value="Genomic_DNA"/>
</dbReference>
<name>A0A067T0E6_GALM3</name>
<proteinExistence type="predicted"/>
<feature type="region of interest" description="Disordered" evidence="2">
    <location>
        <begin position="1"/>
        <end position="34"/>
    </location>
</feature>
<feature type="coiled-coil region" evidence="1">
    <location>
        <begin position="56"/>
        <end position="114"/>
    </location>
</feature>
<protein>
    <submittedName>
        <fullName evidence="3">Uncharacterized protein</fullName>
    </submittedName>
</protein>
<dbReference type="STRING" id="685588.A0A067T0E6"/>
<sequence>MPAVGDPDPPSQAESGPDEEAADTEQGEGKEGQGYGFGISNAFRFLIPTSGPFPPRDKTKEDLQKAMAELSGLRHTCYDLDHERARLKDTNNNLQRELSNVQRELDELKALSETRGRELVGAQVFSTEADSLSISDVTYKVGTLNDEIFQASAFLAEIIAHGKHEVPMADMPRYYDQACRRIGEPMVKLLINQSQQPEPEVNPLIVQAVLSILLVGFCVSKLDSWYPADKSRAEFLAALYNDIRFSRKVFLVITLSDYRLTSRSEEQAVSGRWRALTRSRTRPTSENWMAEVIEHLVGILKIASWDSPPENQSAFEQKLVPIFKAVEDLRVALGEKFTSADLEVGTVRAGSKFEPWMENAYGDGGQSGGKQASQDIVCGTTGLGLKQVIIDKGLNRQERFTAVLGPKVVLQSTLRKALEPPPHIPKSRKGKPKAEGGGNGGKSLV</sequence>
<dbReference type="AlphaFoldDB" id="A0A067T0E6"/>
<gene>
    <name evidence="3" type="ORF">GALMADRAFT_1328499</name>
</gene>
<keyword evidence="4" id="KW-1185">Reference proteome</keyword>
<evidence type="ECO:0000313" key="3">
    <source>
        <dbReference type="EMBL" id="KDR76611.1"/>
    </source>
</evidence>
<dbReference type="Proteomes" id="UP000027222">
    <property type="component" value="Unassembled WGS sequence"/>
</dbReference>